<dbReference type="InterPro" id="IPR000560">
    <property type="entry name" value="His_Pase_clade-2"/>
</dbReference>
<comment type="subunit">
    <text evidence="14">Interacts with B3GAT3; the interaction increases the 2-phosphoxylose phosphatase activity of PXYLP1 during completion of linkage region formation in a B3GAT3-mediated manner.</text>
</comment>
<accession>A0A8C0Q9D2</accession>
<protein>
    <recommendedName>
        <fullName evidence="11">2-phosphoxylose phosphatase 1</fullName>
    </recommendedName>
    <alternativeName>
        <fullName evidence="12">Acid phosphatase-like protein 2</fullName>
    </alternativeName>
</protein>
<feature type="compositionally biased region" description="Low complexity" evidence="15">
    <location>
        <begin position="121"/>
        <end position="137"/>
    </location>
</feature>
<evidence type="ECO:0000256" key="6">
    <source>
        <dbReference type="ARBA" id="ARBA00022989"/>
    </source>
</evidence>
<keyword evidence="6" id="KW-1133">Transmembrane helix</keyword>
<dbReference type="PANTHER" id="PTHR11567:SF110">
    <property type="entry name" value="2-PHOSPHOXYLOSE PHOSPHATASE 1"/>
    <property type="match status" value="1"/>
</dbReference>
<evidence type="ECO:0000256" key="13">
    <source>
        <dbReference type="ARBA" id="ARBA00054502"/>
    </source>
</evidence>
<dbReference type="InterPro" id="IPR050645">
    <property type="entry name" value="Histidine_acid_phosphatase"/>
</dbReference>
<keyword evidence="8" id="KW-0472">Membrane</keyword>
<organism evidence="16 17">
    <name type="scientific">Canis lupus familiaris</name>
    <name type="common">Dog</name>
    <name type="synonym">Canis familiaris</name>
    <dbReference type="NCBI Taxonomy" id="9615"/>
    <lineage>
        <taxon>Eukaryota</taxon>
        <taxon>Metazoa</taxon>
        <taxon>Chordata</taxon>
        <taxon>Craniata</taxon>
        <taxon>Vertebrata</taxon>
        <taxon>Euteleostomi</taxon>
        <taxon>Mammalia</taxon>
        <taxon>Eutheria</taxon>
        <taxon>Laurasiatheria</taxon>
        <taxon>Carnivora</taxon>
        <taxon>Caniformia</taxon>
        <taxon>Canidae</taxon>
        <taxon>Canis</taxon>
    </lineage>
</organism>
<sequence>MSQPGWISSGSTTRLAGVPVTRLCFQRGGAPRRRGPGRGAGARPGLGGRDCPGRLQVYGWHTRPDVVGAGRETGGRRGGGGGGGGRSREGSGARSGSPGGRGLRHARIPAAEDAGRRPARARAQPPRPSAAAGGARCPRARDARDPASAPPRSAGRLGLPGQRPLRKPSRALLRAGPPRIAASGAELEGARRGAGRGARGGAGPAGGAAACRAVGARRPRLPPHRAERAAGAQRRSGARSRAGAMEEVHLTPVSTAKNGVSSKSRKRIMPDPVTEPPVMDPIYEALLYCNIPSVAERSMEGHAPHHFKLISVHVFIRHGDRYPLYVIPKTKRPEIDCTLVANRKPYHPKLEAFVSHMSKGSGASFESPLHSLPLYPNHPLCEMGELTQTGVVQHLQNGQLLRDIYLKKHKLLPNDWSTDQLYLETTGKSRTLQSGLALLYGFLPDFDWKKIHFRHQPSALFCSGNCYCPVRNQYLEKEQRRQYLLRLKNSQLERTYEDMARIVDVPTKQLRAANPIDSMLCHFCHNVSFPCTRNGCIDMEHFKVIKTHQIEDERERREKKLYLGYALLGAHPILNQTISRMQRTAEGRKEEVFALYSAHDVTLSPVLSALGLMEARFPRFAARLIFELWQDREKPSEHSVRILYNGVDVTFHTSFCQDHHKHSSKPMCPLENLVRFVKRDMFVALGSSSSTNYYDACHREGF</sequence>
<dbReference type="Proteomes" id="UP000694542">
    <property type="component" value="Chromosome 23"/>
</dbReference>
<comment type="subcellular location">
    <subcellularLocation>
        <location evidence="1">Golgi apparatus membrane</location>
        <topology evidence="1">Single-pass type II membrane protein</topology>
    </subcellularLocation>
</comment>
<dbReference type="CDD" id="cd07061">
    <property type="entry name" value="HP_HAP_like"/>
    <property type="match status" value="1"/>
</dbReference>
<keyword evidence="7" id="KW-0333">Golgi apparatus</keyword>
<dbReference type="SUPFAM" id="SSF53254">
    <property type="entry name" value="Phosphoglycerate mutase-like"/>
    <property type="match status" value="1"/>
</dbReference>
<feature type="compositionally biased region" description="Gly residues" evidence="15">
    <location>
        <begin position="195"/>
        <end position="206"/>
    </location>
</feature>
<keyword evidence="4" id="KW-0378">Hydrolase</keyword>
<evidence type="ECO:0000256" key="5">
    <source>
        <dbReference type="ARBA" id="ARBA00022968"/>
    </source>
</evidence>
<dbReference type="AlphaFoldDB" id="A0A8C0Q9D2"/>
<feature type="compositionally biased region" description="Low complexity" evidence="15">
    <location>
        <begin position="229"/>
        <end position="243"/>
    </location>
</feature>
<evidence type="ECO:0000256" key="1">
    <source>
        <dbReference type="ARBA" id="ARBA00004323"/>
    </source>
</evidence>
<feature type="region of interest" description="Disordered" evidence="15">
    <location>
        <begin position="26"/>
        <end position="244"/>
    </location>
</feature>
<evidence type="ECO:0000256" key="15">
    <source>
        <dbReference type="SAM" id="MobiDB-lite"/>
    </source>
</evidence>
<evidence type="ECO:0000256" key="2">
    <source>
        <dbReference type="ARBA" id="ARBA00005375"/>
    </source>
</evidence>
<feature type="compositionally biased region" description="Gly residues" evidence="15">
    <location>
        <begin position="37"/>
        <end position="50"/>
    </location>
</feature>
<keyword evidence="9" id="KW-0325">Glycoprotein</keyword>
<dbReference type="InterPro" id="IPR029033">
    <property type="entry name" value="His_PPase_superfam"/>
</dbReference>
<evidence type="ECO:0000313" key="17">
    <source>
        <dbReference type="Proteomes" id="UP000694542"/>
    </source>
</evidence>
<keyword evidence="5" id="KW-0735">Signal-anchor</keyword>
<dbReference type="Gene3D" id="3.40.50.1240">
    <property type="entry name" value="Phosphoglycerate mutase-like"/>
    <property type="match status" value="1"/>
</dbReference>
<evidence type="ECO:0000256" key="10">
    <source>
        <dbReference type="ARBA" id="ARBA00036311"/>
    </source>
</evidence>
<feature type="compositionally biased region" description="Gly residues" evidence="15">
    <location>
        <begin position="76"/>
        <end position="85"/>
    </location>
</feature>
<dbReference type="FunFam" id="3.40.50.1240:FF:000011">
    <property type="entry name" value="2-phosphoxylose phosphatase 1"/>
    <property type="match status" value="1"/>
</dbReference>
<proteinExistence type="inferred from homology"/>
<evidence type="ECO:0000256" key="7">
    <source>
        <dbReference type="ARBA" id="ARBA00023034"/>
    </source>
</evidence>
<dbReference type="GO" id="GO:0000139">
    <property type="term" value="C:Golgi membrane"/>
    <property type="evidence" value="ECO:0007669"/>
    <property type="project" value="UniProtKB-SubCell"/>
</dbReference>
<evidence type="ECO:0000256" key="3">
    <source>
        <dbReference type="ARBA" id="ARBA00022692"/>
    </source>
</evidence>
<evidence type="ECO:0000256" key="12">
    <source>
        <dbReference type="ARBA" id="ARBA00041499"/>
    </source>
</evidence>
<reference evidence="16" key="1">
    <citation type="submission" date="2018-10" db="EMBL/GenBank/DDBJ databases">
        <title>De novo assembly of a Great Dane genome.</title>
        <authorList>
            <person name="Kidd J.M."/>
            <person name="Pendleton A.L."/>
            <person name="Shen F."/>
            <person name="Emery S."/>
        </authorList>
    </citation>
    <scope>NUCLEOTIDE SEQUENCE [LARGE SCALE GENOMIC DNA]</scope>
    <source>
        <strain evidence="16">Great Dane</strain>
    </source>
</reference>
<dbReference type="Ensembl" id="ENSCAFT00040009534.1">
    <property type="protein sequence ID" value="ENSCAFP00040008263.1"/>
    <property type="gene ID" value="ENSCAFG00040005079.1"/>
</dbReference>
<evidence type="ECO:0000256" key="9">
    <source>
        <dbReference type="ARBA" id="ARBA00023180"/>
    </source>
</evidence>
<comment type="function">
    <text evidence="13">Responsible for the 2-O-dephosphorylation of xylose in the glycosaminoglycan-protein linkage region of proteoglycans thereby regulating the amount of mature glycosaminoglycan (GAG) chains. Sulfated glycosaminoglycans (GAGs), including heparan sulfate and chondroitin sulfate, are synthesized on the so-called common GAG-protein linkage region (GlcUAbeta1-3Galbeta1-3Galbeta1-4Xylbeta1-O-Ser) of core proteins, which is formed by the stepwise addition of monosaccharide residues by the respective specific glycosyltransferases. Xylose 2-O-dephosphorylation during completion of linkage region formation is a prerequisite for the initiation and efficient elongation of the repeating disaccharide region of GAG chains.</text>
</comment>
<evidence type="ECO:0000256" key="14">
    <source>
        <dbReference type="ARBA" id="ARBA00064343"/>
    </source>
</evidence>
<name>A0A8C0Q9D2_CANLF</name>
<feature type="compositionally biased region" description="Low complexity" evidence="15">
    <location>
        <begin position="146"/>
        <end position="156"/>
    </location>
</feature>
<evidence type="ECO:0000256" key="4">
    <source>
        <dbReference type="ARBA" id="ARBA00022801"/>
    </source>
</evidence>
<gene>
    <name evidence="16" type="primary">PXYLP1</name>
</gene>
<comment type="catalytic activity">
    <reaction evidence="10">
        <text>3-O-[beta-D-GlcA-(1-&gt;3)-beta-D-Gal-(1-&gt;3)-beta-D-Gal-(1-&gt;4)-beta-D-2-O-P-Xyl]-L-seryl-[protein] + H2O = 3-O-(beta-D-GlcA-(1-&gt;3)-beta-D-Gal-(1-&gt;3)-beta-D-Gal-(1-&gt;4)-beta-D-Xyl)-L-seryl-[protein] + phosphate</text>
        <dbReference type="Rhea" id="RHEA:56512"/>
        <dbReference type="Rhea" id="RHEA-COMP:12573"/>
        <dbReference type="Rhea" id="RHEA-COMP:14559"/>
        <dbReference type="ChEBI" id="CHEBI:15377"/>
        <dbReference type="ChEBI" id="CHEBI:43474"/>
        <dbReference type="ChEBI" id="CHEBI:132093"/>
        <dbReference type="ChEBI" id="CHEBI:140495"/>
    </reaction>
</comment>
<evidence type="ECO:0000256" key="8">
    <source>
        <dbReference type="ARBA" id="ARBA00023136"/>
    </source>
</evidence>
<comment type="similarity">
    <text evidence="2">Belongs to the histidine acid phosphatase family.</text>
</comment>
<dbReference type="PANTHER" id="PTHR11567">
    <property type="entry name" value="ACID PHOSPHATASE-RELATED"/>
    <property type="match status" value="1"/>
</dbReference>
<reference evidence="16" key="2">
    <citation type="submission" date="2025-08" db="UniProtKB">
        <authorList>
            <consortium name="Ensembl"/>
        </authorList>
    </citation>
    <scope>IDENTIFICATION</scope>
</reference>
<evidence type="ECO:0000313" key="16">
    <source>
        <dbReference type="Ensembl" id="ENSCAFP00040008263.1"/>
    </source>
</evidence>
<dbReference type="GO" id="GO:0016787">
    <property type="term" value="F:hydrolase activity"/>
    <property type="evidence" value="ECO:0007669"/>
    <property type="project" value="UniProtKB-KW"/>
</dbReference>
<dbReference type="Pfam" id="PF00328">
    <property type="entry name" value="His_Phos_2"/>
    <property type="match status" value="1"/>
</dbReference>
<keyword evidence="3" id="KW-0812">Transmembrane</keyword>
<evidence type="ECO:0000256" key="11">
    <source>
        <dbReference type="ARBA" id="ARBA00040357"/>
    </source>
</evidence>